<keyword evidence="5" id="KW-1185">Reference proteome</keyword>
<evidence type="ECO:0000256" key="1">
    <source>
        <dbReference type="SAM" id="MobiDB-lite"/>
    </source>
</evidence>
<evidence type="ECO:0000259" key="3">
    <source>
        <dbReference type="Pfam" id="PF13358"/>
    </source>
</evidence>
<keyword evidence="2" id="KW-0472">Membrane</keyword>
<protein>
    <submittedName>
        <fullName evidence="4">Transposable element Tcb1 transposase</fullName>
    </submittedName>
</protein>
<evidence type="ECO:0000313" key="5">
    <source>
        <dbReference type="Proteomes" id="UP000499080"/>
    </source>
</evidence>
<dbReference type="Gene3D" id="3.30.420.10">
    <property type="entry name" value="Ribonuclease H-like superfamily/Ribonuclease H"/>
    <property type="match status" value="1"/>
</dbReference>
<feature type="transmembrane region" description="Helical" evidence="2">
    <location>
        <begin position="302"/>
        <end position="319"/>
    </location>
</feature>
<dbReference type="InterPro" id="IPR038717">
    <property type="entry name" value="Tc1-like_DDE_dom"/>
</dbReference>
<feature type="region of interest" description="Disordered" evidence="1">
    <location>
        <begin position="1"/>
        <end position="36"/>
    </location>
</feature>
<dbReference type="Pfam" id="PF13358">
    <property type="entry name" value="DDE_3"/>
    <property type="match status" value="1"/>
</dbReference>
<reference evidence="4 5" key="1">
    <citation type="journal article" date="2019" name="Sci. Rep.">
        <title>Orb-weaving spider Araneus ventricosus genome elucidates the spidroin gene catalogue.</title>
        <authorList>
            <person name="Kono N."/>
            <person name="Nakamura H."/>
            <person name="Ohtoshi R."/>
            <person name="Moran D.A.P."/>
            <person name="Shinohara A."/>
            <person name="Yoshida Y."/>
            <person name="Fujiwara M."/>
            <person name="Mori M."/>
            <person name="Tomita M."/>
            <person name="Arakawa K."/>
        </authorList>
    </citation>
    <scope>NUCLEOTIDE SEQUENCE [LARGE SCALE GENOMIC DNA]</scope>
</reference>
<feature type="compositionally biased region" description="Polar residues" evidence="1">
    <location>
        <begin position="16"/>
        <end position="30"/>
    </location>
</feature>
<name>A0A4Y2NLN3_ARAVE</name>
<proteinExistence type="predicted"/>
<dbReference type="InterPro" id="IPR036397">
    <property type="entry name" value="RNaseH_sf"/>
</dbReference>
<evidence type="ECO:0000256" key="2">
    <source>
        <dbReference type="SAM" id="Phobius"/>
    </source>
</evidence>
<accession>A0A4Y2NLN3</accession>
<feature type="domain" description="Tc1-like transposase DDE" evidence="3">
    <location>
        <begin position="89"/>
        <end position="222"/>
    </location>
</feature>
<organism evidence="4 5">
    <name type="scientific">Araneus ventricosus</name>
    <name type="common">Orbweaver spider</name>
    <name type="synonym">Epeira ventricosa</name>
    <dbReference type="NCBI Taxonomy" id="182803"/>
    <lineage>
        <taxon>Eukaryota</taxon>
        <taxon>Metazoa</taxon>
        <taxon>Ecdysozoa</taxon>
        <taxon>Arthropoda</taxon>
        <taxon>Chelicerata</taxon>
        <taxon>Arachnida</taxon>
        <taxon>Araneae</taxon>
        <taxon>Araneomorphae</taxon>
        <taxon>Entelegynae</taxon>
        <taxon>Araneoidea</taxon>
        <taxon>Araneidae</taxon>
        <taxon>Araneus</taxon>
    </lineage>
</organism>
<dbReference type="PANTHER" id="PTHR23022">
    <property type="entry name" value="TRANSPOSABLE ELEMENT-RELATED"/>
    <property type="match status" value="1"/>
</dbReference>
<dbReference type="GO" id="GO:0003676">
    <property type="term" value="F:nucleic acid binding"/>
    <property type="evidence" value="ECO:0007669"/>
    <property type="project" value="InterPro"/>
</dbReference>
<dbReference type="PANTHER" id="PTHR23022:SF135">
    <property type="entry name" value="SI:DKEY-77F5.3"/>
    <property type="match status" value="1"/>
</dbReference>
<gene>
    <name evidence="4" type="primary">TCB1_229</name>
    <name evidence="4" type="ORF">AVEN_138661_1</name>
</gene>
<evidence type="ECO:0000313" key="4">
    <source>
        <dbReference type="EMBL" id="GBN39589.1"/>
    </source>
</evidence>
<feature type="transmembrane region" description="Helical" evidence="2">
    <location>
        <begin position="272"/>
        <end position="290"/>
    </location>
</feature>
<comment type="caution">
    <text evidence="4">The sequence shown here is derived from an EMBL/GenBank/DDBJ whole genome shotgun (WGS) entry which is preliminary data.</text>
</comment>
<dbReference type="Proteomes" id="UP000499080">
    <property type="component" value="Unassembled WGS sequence"/>
</dbReference>
<keyword evidence="2" id="KW-0812">Transmembrane</keyword>
<dbReference type="InterPro" id="IPR052338">
    <property type="entry name" value="Transposase_5"/>
</dbReference>
<dbReference type="AlphaFoldDB" id="A0A4Y2NLN3"/>
<sequence>MPENHHSGRRSLPVAMSQTPEDNTSATPGVSSDAGRPIYHQTESRRLHEGGLFVRRPVFCVPLSPAHVRAQLHWAHEHHSCIPEQWGHLLFTDESRFNIQNNSRRWIWREPGTRYRAPNIVERDHYGGGCLLVWEGFSTNGRTDLYVFYGGSVTVALYRDEILHPLVRPFIAALGTDAIFMDNKAHPHRARLVRSYLESETIPQMSWPARSPDLNPIEHVWTCWEDGSQAAVCRQAPSTTSNKPYYRKGHYCHNKRSTTLLSSCLAVVKHAFQLQGIIPVISAWLSLYILPTNLGCFSETAIIYVALFVFAFLFDMWSSNATPISCTTFTHIH</sequence>
<dbReference type="EMBL" id="BGPR01009374">
    <property type="protein sequence ID" value="GBN39589.1"/>
    <property type="molecule type" value="Genomic_DNA"/>
</dbReference>
<keyword evidence="2" id="KW-1133">Transmembrane helix</keyword>